<evidence type="ECO:0000313" key="2">
    <source>
        <dbReference type="Proteomes" id="UP000720189"/>
    </source>
</evidence>
<evidence type="ECO:0000313" key="1">
    <source>
        <dbReference type="EMBL" id="KAH7260737.1"/>
    </source>
</evidence>
<name>A0A9P9HQ38_FUSRE</name>
<dbReference type="Proteomes" id="UP000720189">
    <property type="component" value="Unassembled WGS sequence"/>
</dbReference>
<dbReference type="EMBL" id="JAGMUX010000004">
    <property type="protein sequence ID" value="KAH7260737.1"/>
    <property type="molecule type" value="Genomic_DNA"/>
</dbReference>
<dbReference type="GeneID" id="70228868"/>
<reference evidence="1" key="1">
    <citation type="journal article" date="2021" name="Nat. Commun.">
        <title>Genetic determinants of endophytism in the Arabidopsis root mycobiome.</title>
        <authorList>
            <person name="Mesny F."/>
            <person name="Miyauchi S."/>
            <person name="Thiergart T."/>
            <person name="Pickel B."/>
            <person name="Atanasova L."/>
            <person name="Karlsson M."/>
            <person name="Huettel B."/>
            <person name="Barry K.W."/>
            <person name="Haridas S."/>
            <person name="Chen C."/>
            <person name="Bauer D."/>
            <person name="Andreopoulos W."/>
            <person name="Pangilinan J."/>
            <person name="LaButti K."/>
            <person name="Riley R."/>
            <person name="Lipzen A."/>
            <person name="Clum A."/>
            <person name="Drula E."/>
            <person name="Henrissat B."/>
            <person name="Kohler A."/>
            <person name="Grigoriev I.V."/>
            <person name="Martin F.M."/>
            <person name="Hacquard S."/>
        </authorList>
    </citation>
    <scope>NUCLEOTIDE SEQUENCE</scope>
    <source>
        <strain evidence="1">MPI-CAGE-AT-0023</strain>
    </source>
</reference>
<protein>
    <submittedName>
        <fullName evidence="1">Uncharacterized protein</fullName>
    </submittedName>
</protein>
<sequence length="232" mass="26829">MVQLFKDFQISKKPGFFTAEDMDSYDTSQPQVPIRCFGHVLNLPVNAFFEGDSSGIFDSTDNKDRLDIDTELRLLTEWRKYGSRLGRTDERPENRISEDDVLQHEDWLILTEILEILKVYIQYTKYFEGREPRFSEVISTVCCLQDHLKEMQKRYNEDLVGTPFETPQIDLEEPSFGSSDSAVSCIFVAGDESQMPLRSQRDVRLPARLQDFEVYISSQNEPPHSLEPIVSA</sequence>
<comment type="caution">
    <text evidence="1">The sequence shown here is derived from an EMBL/GenBank/DDBJ whole genome shotgun (WGS) entry which is preliminary data.</text>
</comment>
<dbReference type="AlphaFoldDB" id="A0A9P9HQ38"/>
<dbReference type="RefSeq" id="XP_046052614.1">
    <property type="nucleotide sequence ID" value="XM_046198914.1"/>
</dbReference>
<keyword evidence="2" id="KW-1185">Reference proteome</keyword>
<dbReference type="OrthoDB" id="5056142at2759"/>
<dbReference type="InterPro" id="IPR012337">
    <property type="entry name" value="RNaseH-like_sf"/>
</dbReference>
<dbReference type="SUPFAM" id="SSF53098">
    <property type="entry name" value="Ribonuclease H-like"/>
    <property type="match status" value="1"/>
</dbReference>
<organism evidence="1 2">
    <name type="scientific">Fusarium redolens</name>
    <dbReference type="NCBI Taxonomy" id="48865"/>
    <lineage>
        <taxon>Eukaryota</taxon>
        <taxon>Fungi</taxon>
        <taxon>Dikarya</taxon>
        <taxon>Ascomycota</taxon>
        <taxon>Pezizomycotina</taxon>
        <taxon>Sordariomycetes</taxon>
        <taxon>Hypocreomycetidae</taxon>
        <taxon>Hypocreales</taxon>
        <taxon>Nectriaceae</taxon>
        <taxon>Fusarium</taxon>
        <taxon>Fusarium redolens species complex</taxon>
    </lineage>
</organism>
<gene>
    <name evidence="1" type="ORF">BKA55DRAFT_686319</name>
</gene>
<accession>A0A9P9HQ38</accession>
<proteinExistence type="predicted"/>